<reference evidence="8 10" key="1">
    <citation type="submission" date="2008-03" db="EMBL/GenBank/DDBJ databases">
        <title>Annotation of Ixodes scapularis.</title>
        <authorList>
            <consortium name="Ixodes scapularis Genome Project Consortium"/>
            <person name="Caler E."/>
            <person name="Hannick L.I."/>
            <person name="Bidwell S."/>
            <person name="Joardar V."/>
            <person name="Thiagarajan M."/>
            <person name="Amedeo P."/>
            <person name="Galinsky K.J."/>
            <person name="Schobel S."/>
            <person name="Inman J."/>
            <person name="Hostetler J."/>
            <person name="Miller J."/>
            <person name="Hammond M."/>
            <person name="Megy K."/>
            <person name="Lawson D."/>
            <person name="Kodira C."/>
            <person name="Sutton G."/>
            <person name="Meyer J."/>
            <person name="Hill C.A."/>
            <person name="Birren B."/>
            <person name="Nene V."/>
            <person name="Collins F."/>
            <person name="Alarcon-Chaidez F."/>
            <person name="Wikel S."/>
            <person name="Strausberg R."/>
        </authorList>
    </citation>
    <scope>NUCLEOTIDE SEQUENCE [LARGE SCALE GENOMIC DNA]</scope>
    <source>
        <strain evidence="10">Wikel</strain>
        <strain evidence="8">Wikel colony</strain>
    </source>
</reference>
<dbReference type="VEuPathDB" id="VectorBase:ISCI012663"/>
<name>B7QG89_IXOSC</name>
<dbReference type="AlphaFoldDB" id="B7QG89"/>
<keyword evidence="5" id="KW-0663">Pyridoxal phosphate</keyword>
<dbReference type="InParanoid" id="B7QG89"/>
<evidence type="ECO:0007829" key="11">
    <source>
        <dbReference type="PeptideAtlas" id="B7QG89"/>
    </source>
</evidence>
<dbReference type="PANTHER" id="PTHR43807:SF20">
    <property type="entry name" value="FI04487P"/>
    <property type="match status" value="1"/>
</dbReference>
<dbReference type="PANTHER" id="PTHR43807">
    <property type="entry name" value="FI04487P"/>
    <property type="match status" value="1"/>
</dbReference>
<gene>
    <name evidence="8" type="ORF">IscW_ISCW012663</name>
</gene>
<evidence type="ECO:0000256" key="5">
    <source>
        <dbReference type="ARBA" id="ARBA00022898"/>
    </source>
</evidence>
<keyword evidence="10" id="KW-1185">Reference proteome</keyword>
<dbReference type="Gene3D" id="3.90.1150.10">
    <property type="entry name" value="Aspartate Aminotransferase, domain 1"/>
    <property type="match status" value="1"/>
</dbReference>
<comment type="similarity">
    <text evidence="2">Belongs to the class-I pyridoxal-phosphate-dependent aminotransferase family.</text>
</comment>
<dbReference type="InterPro" id="IPR015422">
    <property type="entry name" value="PyrdxlP-dep_Trfase_small"/>
</dbReference>
<dbReference type="Gene3D" id="3.40.640.10">
    <property type="entry name" value="Type I PLP-dependent aspartate aminotransferase-like (Major domain)"/>
    <property type="match status" value="1"/>
</dbReference>
<dbReference type="FunFam" id="3.90.1150.10:FF:000262">
    <property type="entry name" value="Kynurenine aminotransferase, putative"/>
    <property type="match status" value="1"/>
</dbReference>
<evidence type="ECO:0000256" key="6">
    <source>
        <dbReference type="ARBA" id="ARBA00024016"/>
    </source>
</evidence>
<dbReference type="SUPFAM" id="SSF53383">
    <property type="entry name" value="PLP-dependent transferases"/>
    <property type="match status" value="1"/>
</dbReference>
<dbReference type="Pfam" id="PF00155">
    <property type="entry name" value="Aminotran_1_2"/>
    <property type="match status" value="1"/>
</dbReference>
<evidence type="ECO:0000256" key="1">
    <source>
        <dbReference type="ARBA" id="ARBA00001933"/>
    </source>
</evidence>
<dbReference type="InterPro" id="IPR015421">
    <property type="entry name" value="PyrdxlP-dep_Trfase_major"/>
</dbReference>
<dbReference type="VEuPathDB" id="VectorBase:ISCP_020162"/>
<dbReference type="EMBL" id="ABJB010623775">
    <property type="status" value="NOT_ANNOTATED_CDS"/>
    <property type="molecule type" value="Genomic_DNA"/>
</dbReference>
<dbReference type="CDD" id="cd00609">
    <property type="entry name" value="AAT_like"/>
    <property type="match status" value="1"/>
</dbReference>
<dbReference type="InterPro" id="IPR004839">
    <property type="entry name" value="Aminotransferase_I/II_large"/>
</dbReference>
<dbReference type="InterPro" id="IPR051326">
    <property type="entry name" value="Kynurenine-oxoglutarate_AT"/>
</dbReference>
<evidence type="ECO:0000256" key="4">
    <source>
        <dbReference type="ARBA" id="ARBA00022679"/>
    </source>
</evidence>
<feature type="domain" description="Aminotransferase class I/classII large" evidence="7">
    <location>
        <begin position="5"/>
        <end position="300"/>
    </location>
</feature>
<dbReference type="FunFam" id="3.40.640.10:FF:000024">
    <property type="entry name" value="Kynurenine--oxoglutarate transaminase 3"/>
    <property type="match status" value="1"/>
</dbReference>
<dbReference type="HOGENOM" id="CLU_017584_4_0_1"/>
<protein>
    <submittedName>
        <fullName evidence="8 9">Kynurenine aminotransferase, putative</fullName>
        <ecNumber evidence="8">2.6.1.64</ecNumber>
    </submittedName>
</protein>
<evidence type="ECO:0000313" key="10">
    <source>
        <dbReference type="Proteomes" id="UP000001555"/>
    </source>
</evidence>
<accession>B7QG89</accession>
<dbReference type="Proteomes" id="UP000001555">
    <property type="component" value="Unassembled WGS sequence"/>
</dbReference>
<dbReference type="EMBL" id="ABJB010612414">
    <property type="status" value="NOT_ANNOTATED_CDS"/>
    <property type="molecule type" value="Genomic_DNA"/>
</dbReference>
<dbReference type="OrthoDB" id="6500941at2759"/>
<comment type="pathway">
    <text evidence="6">Amino-acid degradation; L-kynurenine degradation; kynurenate from L-kynurenine: step 1/2.</text>
</comment>
<evidence type="ECO:0000256" key="3">
    <source>
        <dbReference type="ARBA" id="ARBA00022576"/>
    </source>
</evidence>
<dbReference type="EMBL" id="ABJB010277637">
    <property type="status" value="NOT_ANNOTATED_CDS"/>
    <property type="molecule type" value="Genomic_DNA"/>
</dbReference>
<keyword evidence="3 8" id="KW-0032">Aminotransferase</keyword>
<dbReference type="GO" id="GO:0047316">
    <property type="term" value="F:glutamine-phenylpyruvate transaminase activity"/>
    <property type="evidence" value="ECO:0007669"/>
    <property type="project" value="UniProtKB-EC"/>
</dbReference>
<dbReference type="PaxDb" id="6945-B7QG89"/>
<proteinExistence type="evidence at protein level"/>
<dbReference type="InterPro" id="IPR015424">
    <property type="entry name" value="PyrdxlP-dep_Trfase"/>
</dbReference>
<keyword evidence="11" id="KW-1267">Proteomics identification</keyword>
<dbReference type="VEuPathDB" id="VectorBase:ISCW012663"/>
<organism>
    <name type="scientific">Ixodes scapularis</name>
    <name type="common">Black-legged tick</name>
    <name type="synonym">Deer tick</name>
    <dbReference type="NCBI Taxonomy" id="6945"/>
    <lineage>
        <taxon>Eukaryota</taxon>
        <taxon>Metazoa</taxon>
        <taxon>Ecdysozoa</taxon>
        <taxon>Arthropoda</taxon>
        <taxon>Chelicerata</taxon>
        <taxon>Arachnida</taxon>
        <taxon>Acari</taxon>
        <taxon>Parasitiformes</taxon>
        <taxon>Ixodida</taxon>
        <taxon>Ixodoidea</taxon>
        <taxon>Ixodidae</taxon>
        <taxon>Ixodinae</taxon>
        <taxon>Ixodes</taxon>
    </lineage>
</organism>
<dbReference type="GO" id="GO:0030170">
    <property type="term" value="F:pyridoxal phosphate binding"/>
    <property type="evidence" value="ECO:0007669"/>
    <property type="project" value="InterPro"/>
</dbReference>
<evidence type="ECO:0000313" key="9">
    <source>
        <dbReference type="EnsemblMetazoa" id="ISCW012663-PA"/>
    </source>
</evidence>
<evidence type="ECO:0000313" key="8">
    <source>
        <dbReference type="EMBL" id="EEC17861.1"/>
    </source>
</evidence>
<keyword evidence="4 8" id="KW-0808">Transferase</keyword>
<dbReference type="GO" id="GO:0005739">
    <property type="term" value="C:mitochondrion"/>
    <property type="evidence" value="ECO:0000318"/>
    <property type="project" value="GO_Central"/>
</dbReference>
<dbReference type="STRING" id="6945.B7QG89"/>
<dbReference type="EnsemblMetazoa" id="ISCW012663-RA">
    <property type="protein sequence ID" value="ISCW012663-PA"/>
    <property type="gene ID" value="ISCW012663"/>
</dbReference>
<evidence type="ECO:0000256" key="2">
    <source>
        <dbReference type="ARBA" id="ARBA00007441"/>
    </source>
</evidence>
<reference evidence="9" key="2">
    <citation type="submission" date="2020-05" db="UniProtKB">
        <authorList>
            <consortium name="EnsemblMetazoa"/>
        </authorList>
    </citation>
    <scope>IDENTIFICATION</scope>
    <source>
        <strain evidence="9">wikel</strain>
    </source>
</reference>
<evidence type="ECO:0000259" key="7">
    <source>
        <dbReference type="Pfam" id="PF00155"/>
    </source>
</evidence>
<comment type="cofactor">
    <cofactor evidence="1">
        <name>pyridoxal 5'-phosphate</name>
        <dbReference type="ChEBI" id="CHEBI:597326"/>
    </cofactor>
</comment>
<dbReference type="GO" id="GO:0005737">
    <property type="term" value="C:cytoplasm"/>
    <property type="evidence" value="ECO:0000318"/>
    <property type="project" value="GO_Central"/>
</dbReference>
<dbReference type="GO" id="GO:0016212">
    <property type="term" value="F:kynurenine-oxoglutarate transaminase activity"/>
    <property type="evidence" value="ECO:0000318"/>
    <property type="project" value="GO_Central"/>
</dbReference>
<dbReference type="EC" id="2.6.1.64" evidence="8"/>
<sequence length="353" mass="39648">MVGALKESISELNTLHQYTREFGHPRLVKALARMYSHLVGREIDAEEEVVITVGAQQALYCAIFGMVNPGDEVIVIEPFFDGYETITQIAEGVPVYIPLRPAKDGKNVSSADWVLDPKELESKFNEKTKMIVLNTPHNPTGKVFSRQELEVIANLCKKHDVICLSDEVYEWLVFGGAEHVRICTLPGMWERTITVGSAGKAFNITGWKVGWAYGERNVLRGTRLYHQSCRITLSTLLQEAVAIGIEHETDRIHEPTSYWKGLCTRLQEKRDRVCNSLSCIGMTPTVPQGGYFIMADFSNIGSFCSNALRISNKQFDSRDRIATKLLGIPPSSFYGPADKVLAQHLIRFCFMRV</sequence>
<dbReference type="EMBL" id="DS929842">
    <property type="protein sequence ID" value="EEC17861.1"/>
    <property type="molecule type" value="Genomic_DNA"/>
</dbReference>